<organism evidence="2 3">
    <name type="scientific">Natronocella acetinitrilica</name>
    <dbReference type="NCBI Taxonomy" id="414046"/>
    <lineage>
        <taxon>Bacteria</taxon>
        <taxon>Pseudomonadati</taxon>
        <taxon>Pseudomonadota</taxon>
        <taxon>Gammaproteobacteria</taxon>
        <taxon>Chromatiales</taxon>
        <taxon>Ectothiorhodospiraceae</taxon>
        <taxon>Natronocella</taxon>
    </lineage>
</organism>
<feature type="transmembrane region" description="Helical" evidence="1">
    <location>
        <begin position="75"/>
        <end position="99"/>
    </location>
</feature>
<keyword evidence="1" id="KW-1133">Transmembrane helix</keyword>
<sequence length="176" mass="19261">MLKWLKQSFTPGTDFSAWVREESIRPLDLGETESIDEMGEDEFRLRYRNMRMTCMVVMAASAYGVLRIIGAENIVALAIGVLFTAVALLVFVTLSRMLWVNRLAFSIPRGHALRADAARWLDALMADPRELLPLALGARGKAAIIGQGQALPPGGAGASARIGRETPAISHDRIKK</sequence>
<feature type="transmembrane region" description="Helical" evidence="1">
    <location>
        <begin position="52"/>
        <end position="69"/>
    </location>
</feature>
<keyword evidence="1" id="KW-0472">Membrane</keyword>
<dbReference type="AlphaFoldDB" id="A0AAE3G1Z1"/>
<keyword evidence="3" id="KW-1185">Reference proteome</keyword>
<dbReference type="EMBL" id="JALJXV010000003">
    <property type="protein sequence ID" value="MCP1674251.1"/>
    <property type="molecule type" value="Genomic_DNA"/>
</dbReference>
<dbReference type="Proteomes" id="UP001205843">
    <property type="component" value="Unassembled WGS sequence"/>
</dbReference>
<name>A0AAE3G1Z1_9GAMM</name>
<comment type="caution">
    <text evidence="2">The sequence shown here is derived from an EMBL/GenBank/DDBJ whole genome shotgun (WGS) entry which is preliminary data.</text>
</comment>
<evidence type="ECO:0000256" key="1">
    <source>
        <dbReference type="SAM" id="Phobius"/>
    </source>
</evidence>
<accession>A0AAE3G1Z1</accession>
<gene>
    <name evidence="2" type="ORF">J2T57_001353</name>
</gene>
<proteinExistence type="predicted"/>
<evidence type="ECO:0000313" key="2">
    <source>
        <dbReference type="EMBL" id="MCP1674251.1"/>
    </source>
</evidence>
<protein>
    <submittedName>
        <fullName evidence="2">Uncharacterized protein</fullName>
    </submittedName>
</protein>
<evidence type="ECO:0000313" key="3">
    <source>
        <dbReference type="Proteomes" id="UP001205843"/>
    </source>
</evidence>
<keyword evidence="1" id="KW-0812">Transmembrane</keyword>
<dbReference type="RefSeq" id="WP_253476116.1">
    <property type="nucleotide sequence ID" value="NZ_JALJXV010000003.1"/>
</dbReference>
<reference evidence="2" key="1">
    <citation type="submission" date="2022-03" db="EMBL/GenBank/DDBJ databases">
        <title>Genomic Encyclopedia of Type Strains, Phase III (KMG-III): the genomes of soil and plant-associated and newly described type strains.</title>
        <authorList>
            <person name="Whitman W."/>
        </authorList>
    </citation>
    <scope>NUCLEOTIDE SEQUENCE</scope>
    <source>
        <strain evidence="2">ANL 6-2</strain>
    </source>
</reference>